<reference evidence="3" key="1">
    <citation type="journal article" date="2011" name="Genome Res.">
        <title>Phylogeny-wide analysis of social amoeba genomes highlights ancient origins for complex intercellular communication.</title>
        <authorList>
            <person name="Heidel A.J."/>
            <person name="Lawal H.M."/>
            <person name="Felder M."/>
            <person name="Schilde C."/>
            <person name="Helps N.R."/>
            <person name="Tunggal B."/>
            <person name="Rivero F."/>
            <person name="John U."/>
            <person name="Schleicher M."/>
            <person name="Eichinger L."/>
            <person name="Platzer M."/>
            <person name="Noegel A.A."/>
            <person name="Schaap P."/>
            <person name="Gloeckner G."/>
        </authorList>
    </citation>
    <scope>NUCLEOTIDE SEQUENCE [LARGE SCALE GENOMIC DNA]</scope>
    <source>
        <strain evidence="3">SH3</strain>
    </source>
</reference>
<dbReference type="Gene3D" id="3.30.2230.10">
    <property type="entry name" value="DUSP-like"/>
    <property type="match status" value="1"/>
</dbReference>
<dbReference type="InterPro" id="IPR006615">
    <property type="entry name" value="Pept_C19_DUSP"/>
</dbReference>
<dbReference type="InterPro" id="IPR035927">
    <property type="entry name" value="DUSP-like_sf"/>
</dbReference>
<sequence length="125" mass="14667">METKNVQIKFEQTNFEHRGEPIYEAARRVLKIIRNHPLIEGETWYLVEYHWYGLFENEIWNCHSEKIGSMDNSSLVSEENNSILKLGALESEHFEVVPGIVCNYISKTYGCKIEIPRNSKRSIFT</sequence>
<accession>F4Q171</accession>
<gene>
    <name evidence="2" type="ORF">DFA_04066</name>
</gene>
<dbReference type="PROSITE" id="PS51283">
    <property type="entry name" value="DUSP"/>
    <property type="match status" value="1"/>
</dbReference>
<protein>
    <recommendedName>
        <fullName evidence="1">DUSP domain-containing protein</fullName>
    </recommendedName>
</protein>
<name>F4Q171_CACFS</name>
<dbReference type="EMBL" id="GL883018">
    <property type="protein sequence ID" value="EGG18572.1"/>
    <property type="molecule type" value="Genomic_DNA"/>
</dbReference>
<dbReference type="Pfam" id="PF06337">
    <property type="entry name" value="DUSP"/>
    <property type="match status" value="1"/>
</dbReference>
<dbReference type="AlphaFoldDB" id="F4Q171"/>
<organism evidence="2 3">
    <name type="scientific">Cavenderia fasciculata</name>
    <name type="common">Slime mold</name>
    <name type="synonym">Dictyostelium fasciculatum</name>
    <dbReference type="NCBI Taxonomy" id="261658"/>
    <lineage>
        <taxon>Eukaryota</taxon>
        <taxon>Amoebozoa</taxon>
        <taxon>Evosea</taxon>
        <taxon>Eumycetozoa</taxon>
        <taxon>Dictyostelia</taxon>
        <taxon>Acytosteliales</taxon>
        <taxon>Cavenderiaceae</taxon>
        <taxon>Cavenderia</taxon>
    </lineage>
</organism>
<feature type="domain" description="DUSP" evidence="1">
    <location>
        <begin position="21"/>
        <end position="124"/>
    </location>
</feature>
<dbReference type="GeneID" id="14870484"/>
<dbReference type="SUPFAM" id="SSF143791">
    <property type="entry name" value="DUSP-like"/>
    <property type="match status" value="1"/>
</dbReference>
<dbReference type="RefSeq" id="XP_004366476.1">
    <property type="nucleotide sequence ID" value="XM_004366419.1"/>
</dbReference>
<keyword evidence="3" id="KW-1185">Reference proteome</keyword>
<evidence type="ECO:0000259" key="1">
    <source>
        <dbReference type="PROSITE" id="PS51283"/>
    </source>
</evidence>
<dbReference type="GO" id="GO:0004843">
    <property type="term" value="F:cysteine-type deubiquitinase activity"/>
    <property type="evidence" value="ECO:0007669"/>
    <property type="project" value="InterPro"/>
</dbReference>
<dbReference type="SMART" id="SM00695">
    <property type="entry name" value="DUSP"/>
    <property type="match status" value="1"/>
</dbReference>
<proteinExistence type="predicted"/>
<dbReference type="KEGG" id="dfa:DFA_04066"/>
<evidence type="ECO:0000313" key="3">
    <source>
        <dbReference type="Proteomes" id="UP000007797"/>
    </source>
</evidence>
<dbReference type="Proteomes" id="UP000007797">
    <property type="component" value="Unassembled WGS sequence"/>
</dbReference>
<evidence type="ECO:0000313" key="2">
    <source>
        <dbReference type="EMBL" id="EGG18572.1"/>
    </source>
</evidence>
<dbReference type="STRING" id="1054147.F4Q171"/>